<accession>A0ABS2YZY1</accession>
<dbReference type="InterPro" id="IPR040091">
    <property type="entry name" value="LRRC56"/>
</dbReference>
<evidence type="ECO:0000313" key="2">
    <source>
        <dbReference type="EMBL" id="MBN3291531.1"/>
    </source>
</evidence>
<dbReference type="Proteomes" id="UP001166052">
    <property type="component" value="Unassembled WGS sequence"/>
</dbReference>
<feature type="region of interest" description="Disordered" evidence="1">
    <location>
        <begin position="323"/>
        <end position="359"/>
    </location>
</feature>
<dbReference type="PANTHER" id="PTHR22708:SF0">
    <property type="entry name" value="LEUCINE-RICH REPEAT-CONTAINING PROTEIN 56"/>
    <property type="match status" value="1"/>
</dbReference>
<dbReference type="Gene3D" id="3.80.10.10">
    <property type="entry name" value="Ribonuclease Inhibitor"/>
    <property type="match status" value="1"/>
</dbReference>
<feature type="region of interest" description="Disordered" evidence="1">
    <location>
        <begin position="159"/>
        <end position="228"/>
    </location>
</feature>
<reference evidence="2" key="1">
    <citation type="journal article" date="2021" name="Cell">
        <title>Tracing the genetic footprints of vertebrate landing in non-teleost ray-finned fishes.</title>
        <authorList>
            <person name="Bi X."/>
            <person name="Wang K."/>
            <person name="Yang L."/>
            <person name="Pan H."/>
            <person name="Jiang H."/>
            <person name="Wei Q."/>
            <person name="Fang M."/>
            <person name="Yu H."/>
            <person name="Zhu C."/>
            <person name="Cai Y."/>
            <person name="He Y."/>
            <person name="Gan X."/>
            <person name="Zeng H."/>
            <person name="Yu D."/>
            <person name="Zhu Y."/>
            <person name="Jiang H."/>
            <person name="Qiu Q."/>
            <person name="Yang H."/>
            <person name="Zhang Y.E."/>
            <person name="Wang W."/>
            <person name="Zhu M."/>
            <person name="He S."/>
            <person name="Zhang G."/>
        </authorList>
    </citation>
    <scope>NUCLEOTIDE SEQUENCE</scope>
    <source>
        <strain evidence="2">Bchr_001</strain>
    </source>
</reference>
<proteinExistence type="predicted"/>
<feature type="region of interest" description="Disordered" evidence="1">
    <location>
        <begin position="377"/>
        <end position="397"/>
    </location>
</feature>
<protein>
    <submittedName>
        <fullName evidence="2">LRC56 protein</fullName>
    </submittedName>
</protein>
<dbReference type="PROSITE" id="PS51450">
    <property type="entry name" value="LRR"/>
    <property type="match status" value="1"/>
</dbReference>
<feature type="compositionally biased region" description="Polar residues" evidence="1">
    <location>
        <begin position="204"/>
        <end position="220"/>
    </location>
</feature>
<dbReference type="InterPro" id="IPR032675">
    <property type="entry name" value="LRR_dom_sf"/>
</dbReference>
<feature type="non-terminal residue" evidence="2">
    <location>
        <position position="483"/>
    </location>
</feature>
<dbReference type="InterPro" id="IPR001611">
    <property type="entry name" value="Leu-rich_rpt"/>
</dbReference>
<feature type="non-terminal residue" evidence="2">
    <location>
        <position position="1"/>
    </location>
</feature>
<name>A0ABS2YZY1_POLSE</name>
<sequence>MRPGTARVWVTEFSNSSLVNPSPVVFDDAELLVDEYLSPEKLELYLAYNDISDLSQVSMLDHLVILDLEGNNIEDIIQVQYLGLCSKLSVLTLEGNPVCLTPRPGATEDLGYNYRATVKDLIPQLSVLDDLPANDITPSACRQANEDWKTIKDLIKDSNLLEDDVTPGDRPPSRQRPATAKPSTGQRPRISQRPASAGGFGTSRGYNSPGNLCPGSSGSDESVLEEDASGLTHGVGQVICGNPIKALRARRQKLNLTSSSSSLIQECSHKSEECVEAKEVTNKNQENIFAELKAWRLEHSKRLEAIQKEREPQILKIVHCNDDESSLDGSSEEEFKESSYNDEVLSASPEPSGCTTSSPDFSAEIDATIVMSSNSLFCPSPSPPPRHNGPPGTRKTSELRARRLKIQQEKVQGPHNAAYEVAVSAGPLLADEEFHLLDPERVNMDMSAVKPKSCPEFGSRVFPNSAILRPASGPPEMRHRIHK</sequence>
<dbReference type="PANTHER" id="PTHR22708">
    <property type="entry name" value="LEUCINE-RICH REPEAT-CONTAINING PROTEIN 56"/>
    <property type="match status" value="1"/>
</dbReference>
<dbReference type="SUPFAM" id="SSF52058">
    <property type="entry name" value="L domain-like"/>
    <property type="match status" value="1"/>
</dbReference>
<dbReference type="EMBL" id="JAAWVN010013080">
    <property type="protein sequence ID" value="MBN3291531.1"/>
    <property type="molecule type" value="Genomic_DNA"/>
</dbReference>
<feature type="compositionally biased region" description="Acidic residues" evidence="1">
    <location>
        <begin position="323"/>
        <end position="335"/>
    </location>
</feature>
<organism evidence="2 3">
    <name type="scientific">Polypterus senegalus</name>
    <name type="common">Senegal bichir</name>
    <dbReference type="NCBI Taxonomy" id="55291"/>
    <lineage>
        <taxon>Eukaryota</taxon>
        <taxon>Metazoa</taxon>
        <taxon>Chordata</taxon>
        <taxon>Craniata</taxon>
        <taxon>Vertebrata</taxon>
        <taxon>Euteleostomi</taxon>
        <taxon>Actinopterygii</taxon>
        <taxon>Polypteriformes</taxon>
        <taxon>Polypteridae</taxon>
        <taxon>Polypterus</taxon>
    </lineage>
</organism>
<comment type="caution">
    <text evidence="2">The sequence shown here is derived from an EMBL/GenBank/DDBJ whole genome shotgun (WGS) entry which is preliminary data.</text>
</comment>
<keyword evidence="3" id="KW-1185">Reference proteome</keyword>
<gene>
    <name evidence="2" type="primary">Lrrc56</name>
    <name evidence="2" type="ORF">GTO92_0006042</name>
</gene>
<evidence type="ECO:0000313" key="3">
    <source>
        <dbReference type="Proteomes" id="UP001166052"/>
    </source>
</evidence>
<evidence type="ECO:0000256" key="1">
    <source>
        <dbReference type="SAM" id="MobiDB-lite"/>
    </source>
</evidence>